<keyword evidence="9" id="KW-0132">Cell division</keyword>
<evidence type="ECO:0000256" key="3">
    <source>
        <dbReference type="ARBA" id="ARBA00022553"/>
    </source>
</evidence>
<evidence type="ECO:0000313" key="10">
    <source>
        <dbReference type="Proteomes" id="UP000233556"/>
    </source>
</evidence>
<gene>
    <name evidence="9" type="ORF">llap_21411</name>
</gene>
<evidence type="ECO:0000256" key="2">
    <source>
        <dbReference type="ARBA" id="ARBA00022499"/>
    </source>
</evidence>
<evidence type="ECO:0000256" key="6">
    <source>
        <dbReference type="ARBA" id="ARBA00023306"/>
    </source>
</evidence>
<proteinExistence type="predicted"/>
<dbReference type="AlphaFoldDB" id="A0A2I0T3C4"/>
<dbReference type="Pfam" id="PF15276">
    <property type="entry name" value="PP1_bind"/>
    <property type="match status" value="2"/>
</dbReference>
<organism evidence="9 10">
    <name type="scientific">Limosa lapponica baueri</name>
    <dbReference type="NCBI Taxonomy" id="1758121"/>
    <lineage>
        <taxon>Eukaryota</taxon>
        <taxon>Metazoa</taxon>
        <taxon>Chordata</taxon>
        <taxon>Craniata</taxon>
        <taxon>Vertebrata</taxon>
        <taxon>Euteleostomi</taxon>
        <taxon>Archelosauria</taxon>
        <taxon>Archosauria</taxon>
        <taxon>Dinosauria</taxon>
        <taxon>Saurischia</taxon>
        <taxon>Theropoda</taxon>
        <taxon>Coelurosauria</taxon>
        <taxon>Aves</taxon>
        <taxon>Neognathae</taxon>
        <taxon>Neoaves</taxon>
        <taxon>Charadriiformes</taxon>
        <taxon>Scolopacidae</taxon>
        <taxon>Limosa</taxon>
    </lineage>
</organism>
<keyword evidence="5" id="KW-0539">Nucleus</keyword>
<dbReference type="GO" id="GO:0005694">
    <property type="term" value="C:chromosome"/>
    <property type="evidence" value="ECO:0007669"/>
    <property type="project" value="TreeGrafter"/>
</dbReference>
<comment type="subcellular location">
    <subcellularLocation>
        <location evidence="1">Nucleus</location>
    </subcellularLocation>
</comment>
<feature type="domain" description="PP1-binding" evidence="8">
    <location>
        <begin position="172"/>
        <end position="230"/>
    </location>
</feature>
<sequence>MDDASQEAGSSQNKVPFTKERNLDRCSEKFMSDNSGADLKEHLRQNLTNSNFSSDRIRKDTRSDVVLDLSRKKVSFAEEVRLEIFDESKPPVTPVRTTGNSSLNEHTQSGSSLRSVLKKTPVKQLMERMKEYSNDAVDTEGGEPPAVSNCTKIFEALEKEKAEGHSSERPMKKRVTFGEALSPEIFDETLPANTPLRKGATPVRHPGLQSNSPAARSSLIEEPLPQPNFDCEDVSFLLVWVFCLLGILIIKAASEAL</sequence>
<feature type="region of interest" description="Disordered" evidence="7">
    <location>
        <begin position="91"/>
        <end position="116"/>
    </location>
</feature>
<dbReference type="GO" id="GO:0051983">
    <property type="term" value="P:regulation of chromosome segregation"/>
    <property type="evidence" value="ECO:0007669"/>
    <property type="project" value="TreeGrafter"/>
</dbReference>
<keyword evidence="4" id="KW-0832">Ubl conjugation</keyword>
<keyword evidence="3" id="KW-0597">Phosphoprotein</keyword>
<dbReference type="PANTHER" id="PTHR21603">
    <property type="entry name" value="ANTIGEN KI-67-LIKE PROTEIN"/>
    <property type="match status" value="1"/>
</dbReference>
<dbReference type="PANTHER" id="PTHR21603:SF16">
    <property type="entry name" value="CELL DIVISION CYCLE-ASSOCIATED PROTEIN 2"/>
    <property type="match status" value="1"/>
</dbReference>
<feature type="region of interest" description="Disordered" evidence="7">
    <location>
        <begin position="191"/>
        <end position="217"/>
    </location>
</feature>
<dbReference type="Proteomes" id="UP000233556">
    <property type="component" value="Unassembled WGS sequence"/>
</dbReference>
<keyword evidence="6" id="KW-0131">Cell cycle</keyword>
<evidence type="ECO:0000256" key="5">
    <source>
        <dbReference type="ARBA" id="ARBA00023242"/>
    </source>
</evidence>
<keyword evidence="2" id="KW-1017">Isopeptide bond</keyword>
<dbReference type="OrthoDB" id="9947694at2759"/>
<name>A0A2I0T3C4_LIMLA</name>
<feature type="region of interest" description="Disordered" evidence="7">
    <location>
        <begin position="1"/>
        <end position="23"/>
    </location>
</feature>
<feature type="compositionally biased region" description="Polar residues" evidence="7">
    <location>
        <begin position="95"/>
        <end position="114"/>
    </location>
</feature>
<evidence type="ECO:0000259" key="8">
    <source>
        <dbReference type="Pfam" id="PF15276"/>
    </source>
</evidence>
<dbReference type="EMBL" id="KZ521363">
    <property type="protein sequence ID" value="PKU28285.1"/>
    <property type="molecule type" value="Genomic_DNA"/>
</dbReference>
<evidence type="ECO:0000313" key="9">
    <source>
        <dbReference type="EMBL" id="PKU28285.1"/>
    </source>
</evidence>
<evidence type="ECO:0000256" key="1">
    <source>
        <dbReference type="ARBA" id="ARBA00004123"/>
    </source>
</evidence>
<dbReference type="InterPro" id="IPR029334">
    <property type="entry name" value="PP1-bd"/>
</dbReference>
<evidence type="ECO:0000256" key="7">
    <source>
        <dbReference type="SAM" id="MobiDB-lite"/>
    </source>
</evidence>
<keyword evidence="10" id="KW-1185">Reference proteome</keyword>
<accession>A0A2I0T3C4</accession>
<dbReference type="GO" id="GO:0051301">
    <property type="term" value="P:cell division"/>
    <property type="evidence" value="ECO:0007669"/>
    <property type="project" value="UniProtKB-KW"/>
</dbReference>
<protein>
    <submittedName>
        <fullName evidence="9">Cell division cycle-associated protein 2</fullName>
    </submittedName>
</protein>
<dbReference type="GO" id="GO:0007088">
    <property type="term" value="P:regulation of mitotic nuclear division"/>
    <property type="evidence" value="ECO:0007669"/>
    <property type="project" value="TreeGrafter"/>
</dbReference>
<dbReference type="GO" id="GO:0005634">
    <property type="term" value="C:nucleus"/>
    <property type="evidence" value="ECO:0007669"/>
    <property type="project" value="UniProtKB-SubCell"/>
</dbReference>
<feature type="domain" description="PP1-binding" evidence="8">
    <location>
        <begin position="71"/>
        <end position="126"/>
    </location>
</feature>
<reference evidence="10" key="1">
    <citation type="submission" date="2017-11" db="EMBL/GenBank/DDBJ databases">
        <authorList>
            <person name="Lima N.C."/>
            <person name="Parody-Merino A.M."/>
            <person name="Battley P.F."/>
            <person name="Fidler A.E."/>
            <person name="Prosdocimi F."/>
        </authorList>
    </citation>
    <scope>NUCLEOTIDE SEQUENCE [LARGE SCALE GENOMIC DNA]</scope>
</reference>
<reference evidence="10" key="2">
    <citation type="submission" date="2017-12" db="EMBL/GenBank/DDBJ databases">
        <title>Genome sequence of the Bar-tailed Godwit (Limosa lapponica baueri).</title>
        <authorList>
            <person name="Lima N.C.B."/>
            <person name="Parody-Merino A.M."/>
            <person name="Battley P.F."/>
            <person name="Fidler A.E."/>
            <person name="Prosdocimi F."/>
        </authorList>
    </citation>
    <scope>NUCLEOTIDE SEQUENCE [LARGE SCALE GENOMIC DNA]</scope>
</reference>
<evidence type="ECO:0000256" key="4">
    <source>
        <dbReference type="ARBA" id="ARBA00022843"/>
    </source>
</evidence>